<name>A0A363UNW9_9GAMM</name>
<feature type="transmembrane region" description="Helical" evidence="8">
    <location>
        <begin position="6"/>
        <end position="30"/>
    </location>
</feature>
<evidence type="ECO:0000256" key="6">
    <source>
        <dbReference type="ARBA" id="ARBA00022989"/>
    </source>
</evidence>
<comment type="caution">
    <text evidence="9">The sequence shown here is derived from an EMBL/GenBank/DDBJ whole genome shotgun (WGS) entry which is preliminary data.</text>
</comment>
<keyword evidence="7 8" id="KW-0472">Membrane</keyword>
<keyword evidence="6 8" id="KW-1133">Transmembrane helix</keyword>
<evidence type="ECO:0000256" key="2">
    <source>
        <dbReference type="ARBA" id="ARBA00009142"/>
    </source>
</evidence>
<proteinExistence type="inferred from homology"/>
<dbReference type="OrthoDB" id="7843147at2"/>
<reference evidence="9 10" key="1">
    <citation type="submission" date="2018-05" db="EMBL/GenBank/DDBJ databases">
        <title>Abyssibacter profundi OUC007T gen. nov., sp. nov, a marine bacterium isolated from seawater of the Mariana Trench.</title>
        <authorList>
            <person name="Zhou S."/>
        </authorList>
    </citation>
    <scope>NUCLEOTIDE SEQUENCE [LARGE SCALE GENOMIC DNA]</scope>
    <source>
        <strain evidence="9 10">OUC007</strain>
    </source>
</reference>
<comment type="similarity">
    <text evidence="2 8">Belongs to the 4-toluene sulfonate uptake permease (TSUP) (TC 2.A.102) family.</text>
</comment>
<accession>A0A363UNW9</accession>
<feature type="transmembrane region" description="Helical" evidence="8">
    <location>
        <begin position="136"/>
        <end position="159"/>
    </location>
</feature>
<feature type="transmembrane region" description="Helical" evidence="8">
    <location>
        <begin position="75"/>
        <end position="95"/>
    </location>
</feature>
<protein>
    <recommendedName>
        <fullName evidence="8">Probable membrane transporter protein</fullName>
    </recommendedName>
</protein>
<feature type="transmembrane region" description="Helical" evidence="8">
    <location>
        <begin position="102"/>
        <end position="124"/>
    </location>
</feature>
<dbReference type="PANTHER" id="PTHR30269:SF37">
    <property type="entry name" value="MEMBRANE TRANSPORTER PROTEIN"/>
    <property type="match status" value="1"/>
</dbReference>
<dbReference type="GO" id="GO:0005886">
    <property type="term" value="C:plasma membrane"/>
    <property type="evidence" value="ECO:0007669"/>
    <property type="project" value="UniProtKB-SubCell"/>
</dbReference>
<dbReference type="PANTHER" id="PTHR30269">
    <property type="entry name" value="TRANSMEMBRANE PROTEIN YFCA"/>
    <property type="match status" value="1"/>
</dbReference>
<dbReference type="Pfam" id="PF01925">
    <property type="entry name" value="TauE"/>
    <property type="match status" value="1"/>
</dbReference>
<evidence type="ECO:0000256" key="5">
    <source>
        <dbReference type="ARBA" id="ARBA00022692"/>
    </source>
</evidence>
<sequence length="246" mass="26492">MIPLDLALAMIVLAGLVIQTMTGFGFNVVAVTLGALLLPIKIWLPVVVALNLPMSAWVAWRNRDAIDWALLLRQILPVMAVGFAVGVAAAFVLSGNWLRTSFGVLVVLLALRELLRLSGWVQAASGAVPQSRPARLWVLLAGLVQGLYASGGPLLVHALARMEIPRARFRATLMTIWFTLNLVLSIAYLSGGFWTVDMGLRAAWLVLLVPPGIWLGDWLHHHASERGFAVAVQLVLLAAGLALAFG</sequence>
<feature type="transmembrane region" description="Helical" evidence="8">
    <location>
        <begin position="42"/>
        <end position="60"/>
    </location>
</feature>
<dbReference type="EMBL" id="QEQK01000003">
    <property type="protein sequence ID" value="PWN57087.1"/>
    <property type="molecule type" value="Genomic_DNA"/>
</dbReference>
<keyword evidence="3" id="KW-0813">Transport</keyword>
<gene>
    <name evidence="9" type="ORF">DEH80_03910</name>
</gene>
<evidence type="ECO:0000256" key="1">
    <source>
        <dbReference type="ARBA" id="ARBA00004651"/>
    </source>
</evidence>
<dbReference type="Proteomes" id="UP000251800">
    <property type="component" value="Unassembled WGS sequence"/>
</dbReference>
<evidence type="ECO:0000256" key="8">
    <source>
        <dbReference type="RuleBase" id="RU363041"/>
    </source>
</evidence>
<evidence type="ECO:0000256" key="4">
    <source>
        <dbReference type="ARBA" id="ARBA00022475"/>
    </source>
</evidence>
<organism evidence="9 10">
    <name type="scientific">Abyssibacter profundi</name>
    <dbReference type="NCBI Taxonomy" id="2182787"/>
    <lineage>
        <taxon>Bacteria</taxon>
        <taxon>Pseudomonadati</taxon>
        <taxon>Pseudomonadota</taxon>
        <taxon>Gammaproteobacteria</taxon>
        <taxon>Chromatiales</taxon>
        <taxon>Oceanococcaceae</taxon>
        <taxon>Abyssibacter</taxon>
    </lineage>
</organism>
<keyword evidence="10" id="KW-1185">Reference proteome</keyword>
<evidence type="ECO:0000313" key="9">
    <source>
        <dbReference type="EMBL" id="PWN57087.1"/>
    </source>
</evidence>
<evidence type="ECO:0000256" key="3">
    <source>
        <dbReference type="ARBA" id="ARBA00022448"/>
    </source>
</evidence>
<evidence type="ECO:0000313" key="10">
    <source>
        <dbReference type="Proteomes" id="UP000251800"/>
    </source>
</evidence>
<evidence type="ECO:0000256" key="7">
    <source>
        <dbReference type="ARBA" id="ARBA00023136"/>
    </source>
</evidence>
<keyword evidence="4 8" id="KW-1003">Cell membrane</keyword>
<feature type="transmembrane region" description="Helical" evidence="8">
    <location>
        <begin position="171"/>
        <end position="190"/>
    </location>
</feature>
<dbReference type="InterPro" id="IPR052017">
    <property type="entry name" value="TSUP"/>
</dbReference>
<dbReference type="AlphaFoldDB" id="A0A363UNW9"/>
<keyword evidence="5 8" id="KW-0812">Transmembrane</keyword>
<comment type="subcellular location">
    <subcellularLocation>
        <location evidence="1 8">Cell membrane</location>
        <topology evidence="1 8">Multi-pass membrane protein</topology>
    </subcellularLocation>
</comment>
<feature type="transmembrane region" description="Helical" evidence="8">
    <location>
        <begin position="227"/>
        <end position="245"/>
    </location>
</feature>
<dbReference type="RefSeq" id="WP_109719167.1">
    <property type="nucleotide sequence ID" value="NZ_QEQK01000003.1"/>
</dbReference>
<dbReference type="InterPro" id="IPR002781">
    <property type="entry name" value="TM_pro_TauE-like"/>
</dbReference>